<dbReference type="PROSITE" id="PS51670">
    <property type="entry name" value="SHKT"/>
    <property type="match status" value="2"/>
</dbReference>
<evidence type="ECO:0000256" key="1">
    <source>
        <dbReference type="PROSITE-ProRule" id="PRU01005"/>
    </source>
</evidence>
<sequence length="145" mass="16165">MVKFAFFVCFLLVGTTVYAIDFADASGDIVEDDWELLVGSNTTEEPNENATTVVPTTVPAKTTTVPHLLKCEDEIDCSTHEAAGQCKMSQWKPLLYVYCRKTCNFCNECIDADDRCKVWVPNGFCTNTFFEKIRETCAKSCGLCS</sequence>
<evidence type="ECO:0000313" key="4">
    <source>
        <dbReference type="Proteomes" id="UP000492821"/>
    </source>
</evidence>
<feature type="signal peptide" evidence="2">
    <location>
        <begin position="1"/>
        <end position="19"/>
    </location>
</feature>
<proteinExistence type="predicted"/>
<dbReference type="InterPro" id="IPR003582">
    <property type="entry name" value="ShKT_dom"/>
</dbReference>
<dbReference type="Pfam" id="PF01549">
    <property type="entry name" value="ShK"/>
    <property type="match status" value="2"/>
</dbReference>
<keyword evidence="2" id="KW-0732">Signal</keyword>
<comment type="caution">
    <text evidence="1">Lacks conserved residue(s) required for the propagation of feature annotation.</text>
</comment>
<reference evidence="4" key="1">
    <citation type="journal article" date="2013" name="Genetics">
        <title>The draft genome and transcriptome of Panagrellus redivivus are shaped by the harsh demands of a free-living lifestyle.</title>
        <authorList>
            <person name="Srinivasan J."/>
            <person name="Dillman A.R."/>
            <person name="Macchietto M.G."/>
            <person name="Heikkinen L."/>
            <person name="Lakso M."/>
            <person name="Fracchia K.M."/>
            <person name="Antoshechkin I."/>
            <person name="Mortazavi A."/>
            <person name="Wong G."/>
            <person name="Sternberg P.W."/>
        </authorList>
    </citation>
    <scope>NUCLEOTIDE SEQUENCE [LARGE SCALE GENOMIC DNA]</scope>
    <source>
        <strain evidence="4">MT8872</strain>
    </source>
</reference>
<reference evidence="5" key="2">
    <citation type="submission" date="2020-10" db="UniProtKB">
        <authorList>
            <consortium name="WormBaseParasite"/>
        </authorList>
    </citation>
    <scope>IDENTIFICATION</scope>
</reference>
<dbReference type="Proteomes" id="UP000492821">
    <property type="component" value="Unassembled WGS sequence"/>
</dbReference>
<feature type="domain" description="ShKT" evidence="3">
    <location>
        <begin position="109"/>
        <end position="144"/>
    </location>
</feature>
<dbReference type="WBParaSite" id="Pan_g18378.t1">
    <property type="protein sequence ID" value="Pan_g18378.t1"/>
    <property type="gene ID" value="Pan_g18378"/>
</dbReference>
<dbReference type="PANTHER" id="PTHR21724">
    <property type="entry name" value="SHKT DOMAIN-CONTAINING PROTEIN"/>
    <property type="match status" value="1"/>
</dbReference>
<feature type="chain" id="PRO_5028909408" evidence="2">
    <location>
        <begin position="20"/>
        <end position="145"/>
    </location>
</feature>
<evidence type="ECO:0000313" key="5">
    <source>
        <dbReference type="WBParaSite" id="Pan_g18378.t1"/>
    </source>
</evidence>
<evidence type="ECO:0000259" key="3">
    <source>
        <dbReference type="PROSITE" id="PS51670"/>
    </source>
</evidence>
<dbReference type="Gene3D" id="1.10.10.1940">
    <property type="match status" value="2"/>
</dbReference>
<dbReference type="SMART" id="SM00254">
    <property type="entry name" value="ShKT"/>
    <property type="match status" value="2"/>
</dbReference>
<accession>A0A7E4VA41</accession>
<dbReference type="AlphaFoldDB" id="A0A7E4VA41"/>
<dbReference type="PANTHER" id="PTHR21724:SF109">
    <property type="entry name" value="SHKT DOMAIN-CONTAINING PROTEIN"/>
    <property type="match status" value="1"/>
</dbReference>
<name>A0A7E4VA41_PANRE</name>
<protein>
    <submittedName>
        <fullName evidence="5">ShKT domain-containing protein</fullName>
    </submittedName>
</protein>
<keyword evidence="4" id="KW-1185">Reference proteome</keyword>
<evidence type="ECO:0000256" key="2">
    <source>
        <dbReference type="SAM" id="SignalP"/>
    </source>
</evidence>
<feature type="domain" description="ShKT" evidence="3">
    <location>
        <begin position="71"/>
        <end position="106"/>
    </location>
</feature>
<organism evidence="4 5">
    <name type="scientific">Panagrellus redivivus</name>
    <name type="common">Microworm</name>
    <dbReference type="NCBI Taxonomy" id="6233"/>
    <lineage>
        <taxon>Eukaryota</taxon>
        <taxon>Metazoa</taxon>
        <taxon>Ecdysozoa</taxon>
        <taxon>Nematoda</taxon>
        <taxon>Chromadorea</taxon>
        <taxon>Rhabditida</taxon>
        <taxon>Tylenchina</taxon>
        <taxon>Panagrolaimomorpha</taxon>
        <taxon>Panagrolaimoidea</taxon>
        <taxon>Panagrolaimidae</taxon>
        <taxon>Panagrellus</taxon>
    </lineage>
</organism>